<dbReference type="HOGENOM" id="CLU_026974_1_5_5"/>
<dbReference type="OrthoDB" id="6776301at2"/>
<sequence length="384" mass="41497">MTQSLFASPSLTRRRLLKAAAVAGALPLAAPGILKGARASSGSVNVFAWGDYIKDNMKEAFEKATGITMNLSTYGSNEECENKLRAAGGAGFDLIFPSIDTGPNYYRDELLQPIDETKLKVDQIIPSIYRKSVTLGATNRGKRYLVPFNWGTEALTFDTTKHPTLKFGTLSYGDLWTEGLIGQVACRQKSVLVSIVLYLDATGQISAGGGLDLVKDEASARKAFQAAYDFAAKHKKNIGAFWNNATEATAAFTDGGCSIGQTWDTTGVLLHRDVDPKWSYIMPKEGGLGWIDTAGIPRGAANVEQAYALLNFLMSPEIGAMMANNTGYNSAAVGTEPHLSAANKTAFSMAYPDARAIDGLWWWPAQTKFFGELRAEFVEKLTNA</sequence>
<keyword evidence="4" id="KW-0574">Periplasm</keyword>
<evidence type="ECO:0000256" key="2">
    <source>
        <dbReference type="ARBA" id="ARBA00022448"/>
    </source>
</evidence>
<dbReference type="SUPFAM" id="SSF53850">
    <property type="entry name" value="Periplasmic binding protein-like II"/>
    <property type="match status" value="1"/>
</dbReference>
<evidence type="ECO:0000313" key="5">
    <source>
        <dbReference type="EMBL" id="CCG09463.1"/>
    </source>
</evidence>
<dbReference type="STRING" id="1150469.RSPPHO_02837"/>
<comment type="subcellular location">
    <subcellularLocation>
        <location evidence="1">Periplasm</location>
    </subcellularLocation>
</comment>
<keyword evidence="2" id="KW-0813">Transport</keyword>
<dbReference type="KEGG" id="rpm:RSPPHO_02837"/>
<reference evidence="5 6" key="1">
    <citation type="submission" date="2012-02" db="EMBL/GenBank/DDBJ databases">
        <title>Shotgun genome sequence of Phaeospirillum photometricum DSM 122.</title>
        <authorList>
            <person name="Duquesne K."/>
            <person name="Sturgis J."/>
        </authorList>
    </citation>
    <scope>NUCLEOTIDE SEQUENCE [LARGE SCALE GENOMIC DNA]</scope>
    <source>
        <strain evidence="6">DSM122</strain>
    </source>
</reference>
<dbReference type="GO" id="GO:0019808">
    <property type="term" value="F:polyamine binding"/>
    <property type="evidence" value="ECO:0007669"/>
    <property type="project" value="InterPro"/>
</dbReference>
<accession>H6SPD8</accession>
<evidence type="ECO:0000256" key="1">
    <source>
        <dbReference type="ARBA" id="ARBA00004418"/>
    </source>
</evidence>
<dbReference type="GO" id="GO:0015846">
    <property type="term" value="P:polyamine transport"/>
    <property type="evidence" value="ECO:0007669"/>
    <property type="project" value="InterPro"/>
</dbReference>
<dbReference type="PROSITE" id="PS51318">
    <property type="entry name" value="TAT"/>
    <property type="match status" value="1"/>
</dbReference>
<dbReference type="InterPro" id="IPR006059">
    <property type="entry name" value="SBP"/>
</dbReference>
<dbReference type="PATRIC" id="fig|1150469.3.peg.3208"/>
<keyword evidence="3" id="KW-0732">Signal</keyword>
<dbReference type="AlphaFoldDB" id="H6SPD8"/>
<keyword evidence="6" id="KW-1185">Reference proteome</keyword>
<dbReference type="PANTHER" id="PTHR30222:SF17">
    <property type="entry name" value="SPERMIDINE_PUTRESCINE-BINDING PERIPLASMIC PROTEIN"/>
    <property type="match status" value="1"/>
</dbReference>
<protein>
    <submittedName>
        <fullName evidence="5">Spermidine/putrescine-binding periplasmic protein</fullName>
    </submittedName>
</protein>
<dbReference type="GO" id="GO:0042597">
    <property type="term" value="C:periplasmic space"/>
    <property type="evidence" value="ECO:0007669"/>
    <property type="project" value="UniProtKB-SubCell"/>
</dbReference>
<evidence type="ECO:0000256" key="4">
    <source>
        <dbReference type="ARBA" id="ARBA00022764"/>
    </source>
</evidence>
<dbReference type="Gene3D" id="3.40.190.10">
    <property type="entry name" value="Periplasmic binding protein-like II"/>
    <property type="match status" value="2"/>
</dbReference>
<dbReference type="InterPro" id="IPR001188">
    <property type="entry name" value="Sperm_putr-bd"/>
</dbReference>
<evidence type="ECO:0000313" key="6">
    <source>
        <dbReference type="Proteomes" id="UP000033220"/>
    </source>
</evidence>
<dbReference type="eggNOG" id="COG0687">
    <property type="taxonomic scope" value="Bacteria"/>
</dbReference>
<proteinExistence type="predicted"/>
<gene>
    <name evidence="5" type="ORF">RSPPHO_02837</name>
</gene>
<dbReference type="PANTHER" id="PTHR30222">
    <property type="entry name" value="SPERMIDINE/PUTRESCINE-BINDING PERIPLASMIC PROTEIN"/>
    <property type="match status" value="1"/>
</dbReference>
<dbReference type="InterPro" id="IPR006311">
    <property type="entry name" value="TAT_signal"/>
</dbReference>
<dbReference type="RefSeq" id="WP_014416093.1">
    <property type="nucleotide sequence ID" value="NC_017059.1"/>
</dbReference>
<dbReference type="Proteomes" id="UP000033220">
    <property type="component" value="Chromosome DSM 122"/>
</dbReference>
<dbReference type="EMBL" id="HE663493">
    <property type="protein sequence ID" value="CCG09463.1"/>
    <property type="molecule type" value="Genomic_DNA"/>
</dbReference>
<organism evidence="5 6">
    <name type="scientific">Pararhodospirillum photometricum DSM 122</name>
    <dbReference type="NCBI Taxonomy" id="1150469"/>
    <lineage>
        <taxon>Bacteria</taxon>
        <taxon>Pseudomonadati</taxon>
        <taxon>Pseudomonadota</taxon>
        <taxon>Alphaproteobacteria</taxon>
        <taxon>Rhodospirillales</taxon>
        <taxon>Rhodospirillaceae</taxon>
        <taxon>Pararhodospirillum</taxon>
    </lineage>
</organism>
<dbReference type="PRINTS" id="PR00909">
    <property type="entry name" value="SPERMDNBNDNG"/>
</dbReference>
<evidence type="ECO:0000256" key="3">
    <source>
        <dbReference type="ARBA" id="ARBA00022729"/>
    </source>
</evidence>
<name>H6SPD8_PARPM</name>
<dbReference type="Pfam" id="PF13416">
    <property type="entry name" value="SBP_bac_8"/>
    <property type="match status" value="1"/>
</dbReference>